<accession>A0A8J6XNF1</accession>
<evidence type="ECO:0000256" key="1">
    <source>
        <dbReference type="ARBA" id="ARBA00022723"/>
    </source>
</evidence>
<keyword evidence="1" id="KW-0479">Metal-binding</keyword>
<dbReference type="Proteomes" id="UP000629098">
    <property type="component" value="Unassembled WGS sequence"/>
</dbReference>
<dbReference type="Pfam" id="PF07282">
    <property type="entry name" value="Cas12f1-like_TNB"/>
    <property type="match status" value="1"/>
</dbReference>
<evidence type="ECO:0000259" key="4">
    <source>
        <dbReference type="Pfam" id="PF07282"/>
    </source>
</evidence>
<dbReference type="InterPro" id="IPR051491">
    <property type="entry name" value="Recombinase/Transposase-rel"/>
</dbReference>
<keyword evidence="3" id="KW-0238">DNA-binding</keyword>
<reference evidence="6" key="1">
    <citation type="submission" date="2020-09" db="EMBL/GenBank/DDBJ databases">
        <title>Iningainema tapete sp. nov. (Scytonemataceae, Cyanobacteria) from greenhouses in central Florida (USA) produces two types of nodularin with biosynthetic potential for microcystin-LR and anabaenopeptins.</title>
        <authorList>
            <person name="Berthold D.E."/>
            <person name="Lefler F.W."/>
            <person name="Huang I.-S."/>
            <person name="Abdulla H."/>
            <person name="Zimba P.V."/>
            <person name="Laughinghouse H.D. IV."/>
        </authorList>
    </citation>
    <scope>NUCLEOTIDE SEQUENCE</scope>
    <source>
        <strain evidence="6">BLCCT55</strain>
    </source>
</reference>
<gene>
    <name evidence="6" type="ORF">ICL16_41220</name>
</gene>
<dbReference type="EMBL" id="JACXAE010000126">
    <property type="protein sequence ID" value="MBD2778298.1"/>
    <property type="molecule type" value="Genomic_DNA"/>
</dbReference>
<feature type="domain" description="Cas12f1-like TNB" evidence="4">
    <location>
        <begin position="329"/>
        <end position="396"/>
    </location>
</feature>
<evidence type="ECO:0000313" key="7">
    <source>
        <dbReference type="Proteomes" id="UP000629098"/>
    </source>
</evidence>
<evidence type="ECO:0000259" key="5">
    <source>
        <dbReference type="Pfam" id="PF12323"/>
    </source>
</evidence>
<dbReference type="PANTHER" id="PTHR36172">
    <property type="match status" value="1"/>
</dbReference>
<dbReference type="RefSeq" id="WP_190837809.1">
    <property type="nucleotide sequence ID" value="NZ_CAWPPI010000126.1"/>
</dbReference>
<organism evidence="6 7">
    <name type="scientific">Iningainema tapete BLCC-T55</name>
    <dbReference type="NCBI Taxonomy" id="2748662"/>
    <lineage>
        <taxon>Bacteria</taxon>
        <taxon>Bacillati</taxon>
        <taxon>Cyanobacteriota</taxon>
        <taxon>Cyanophyceae</taxon>
        <taxon>Nostocales</taxon>
        <taxon>Scytonemataceae</taxon>
        <taxon>Iningainema tapete</taxon>
    </lineage>
</organism>
<sequence length="428" mass="49138">MSSVPNSMDSESTNKKSKKIRIYPEANLRLVYRKWLAACRWCYNQAIAYQRNCFIKGEKQPNRFKLRDIILKSCPEWVAECPYSPREESVFDAKIAFSKTATKNKNTPRFKSCRAPIKSLRISSKYWGVFYSGKGKTKQIAGFTHYATSQIVINSETFAIKDLQLNPVEPLCGEMPSEFTIVLDKGRWFICFAIPFDIQPNSKTNAIGLDPGVRAFLTGFDGQNILELGDGSISKIAILCQRLDQLQSQIALAKGRNNKRLRWKLRRQSEVLRTRIRNLTNEIHNKTAAFLTKNYKHIFLPTFETSQMVVKKKRKLNSKTARNMLTWSHYRFKQTLKFHALKRDCVVHDVTEEFTSKTCSRCGHVHDKLGGNKKFKCTNPNCGHEIPRDWNGAINIFIKSINDLVNASTTVEAGEDTPRYTVEFSTSY</sequence>
<dbReference type="GO" id="GO:0046872">
    <property type="term" value="F:metal ion binding"/>
    <property type="evidence" value="ECO:0007669"/>
    <property type="project" value="UniProtKB-KW"/>
</dbReference>
<dbReference type="InterPro" id="IPR021027">
    <property type="entry name" value="Transposase_put_HTH"/>
</dbReference>
<dbReference type="AlphaFoldDB" id="A0A8J6XNF1"/>
<dbReference type="NCBIfam" id="NF040570">
    <property type="entry name" value="guided_TnpB"/>
    <property type="match status" value="1"/>
</dbReference>
<evidence type="ECO:0000256" key="3">
    <source>
        <dbReference type="ARBA" id="ARBA00023125"/>
    </source>
</evidence>
<comment type="caution">
    <text evidence="6">The sequence shown here is derived from an EMBL/GenBank/DDBJ whole genome shotgun (WGS) entry which is preliminary data.</text>
</comment>
<proteinExistence type="predicted"/>
<protein>
    <submittedName>
        <fullName evidence="6">Transposase</fullName>
    </submittedName>
</protein>
<dbReference type="PANTHER" id="PTHR36172:SF1">
    <property type="entry name" value="RESOLVASE-RELATED"/>
    <property type="match status" value="1"/>
</dbReference>
<keyword evidence="2" id="KW-0862">Zinc</keyword>
<feature type="domain" description="Transposase putative helix-turn-helix" evidence="5">
    <location>
        <begin position="15"/>
        <end position="52"/>
    </location>
</feature>
<name>A0A8J6XNF1_9CYAN</name>
<evidence type="ECO:0000256" key="2">
    <source>
        <dbReference type="ARBA" id="ARBA00022833"/>
    </source>
</evidence>
<dbReference type="GO" id="GO:0003677">
    <property type="term" value="F:DNA binding"/>
    <property type="evidence" value="ECO:0007669"/>
    <property type="project" value="UniProtKB-KW"/>
</dbReference>
<dbReference type="Pfam" id="PF12323">
    <property type="entry name" value="HTH_OrfB_IS605"/>
    <property type="match status" value="1"/>
</dbReference>
<evidence type="ECO:0000313" key="6">
    <source>
        <dbReference type="EMBL" id="MBD2778298.1"/>
    </source>
</evidence>
<dbReference type="InterPro" id="IPR010095">
    <property type="entry name" value="Cas12f1-like_TNB"/>
</dbReference>
<keyword evidence="7" id="KW-1185">Reference proteome</keyword>